<reference evidence="1 2" key="1">
    <citation type="submission" date="2021-06" db="EMBL/GenBank/DDBJ databases">
        <title>Caerostris darwini draft genome.</title>
        <authorList>
            <person name="Kono N."/>
            <person name="Arakawa K."/>
        </authorList>
    </citation>
    <scope>NUCLEOTIDE SEQUENCE [LARGE SCALE GENOMIC DNA]</scope>
</reference>
<organism evidence="1 2">
    <name type="scientific">Caerostris darwini</name>
    <dbReference type="NCBI Taxonomy" id="1538125"/>
    <lineage>
        <taxon>Eukaryota</taxon>
        <taxon>Metazoa</taxon>
        <taxon>Ecdysozoa</taxon>
        <taxon>Arthropoda</taxon>
        <taxon>Chelicerata</taxon>
        <taxon>Arachnida</taxon>
        <taxon>Araneae</taxon>
        <taxon>Araneomorphae</taxon>
        <taxon>Entelegynae</taxon>
        <taxon>Araneoidea</taxon>
        <taxon>Araneidae</taxon>
        <taxon>Caerostris</taxon>
    </lineage>
</organism>
<accession>A0AAV4SLS0</accession>
<gene>
    <name evidence="1" type="ORF">CDAR_590921</name>
</gene>
<proteinExistence type="predicted"/>
<dbReference type="Proteomes" id="UP001054837">
    <property type="component" value="Unassembled WGS sequence"/>
</dbReference>
<name>A0AAV4SLS0_9ARAC</name>
<sequence length="133" mass="16066">MIGDDFFSAGNDLKKFPFWLLRYITEYGALVKTEREEAKKDLDTGVFYLKQYLLGKEKRKKKNLDTGVFYLKQYLLGVSSTRAYVYPREDDWRRLFFCWKRSQEVPFLAAQIHNRVRSSCKGNRIKRKDFWKR</sequence>
<protein>
    <submittedName>
        <fullName evidence="1">Uncharacterized protein</fullName>
    </submittedName>
</protein>
<evidence type="ECO:0000313" key="2">
    <source>
        <dbReference type="Proteomes" id="UP001054837"/>
    </source>
</evidence>
<dbReference type="EMBL" id="BPLQ01007917">
    <property type="protein sequence ID" value="GIY33257.1"/>
    <property type="molecule type" value="Genomic_DNA"/>
</dbReference>
<comment type="caution">
    <text evidence="1">The sequence shown here is derived from an EMBL/GenBank/DDBJ whole genome shotgun (WGS) entry which is preliminary data.</text>
</comment>
<dbReference type="AlphaFoldDB" id="A0AAV4SLS0"/>
<keyword evidence="2" id="KW-1185">Reference proteome</keyword>
<evidence type="ECO:0000313" key="1">
    <source>
        <dbReference type="EMBL" id="GIY33257.1"/>
    </source>
</evidence>